<dbReference type="InterPro" id="IPR005311">
    <property type="entry name" value="PBP_dimer"/>
</dbReference>
<evidence type="ECO:0000313" key="17">
    <source>
        <dbReference type="EMBL" id="ASV70083.1"/>
    </source>
</evidence>
<dbReference type="Pfam" id="PF03717">
    <property type="entry name" value="PBP_dimer"/>
    <property type="match status" value="1"/>
</dbReference>
<evidence type="ECO:0000313" key="18">
    <source>
        <dbReference type="Proteomes" id="UP000215137"/>
    </source>
</evidence>
<evidence type="ECO:0000256" key="10">
    <source>
        <dbReference type="ARBA" id="ARBA00022989"/>
    </source>
</evidence>
<evidence type="ECO:0000259" key="16">
    <source>
        <dbReference type="Pfam" id="PF03717"/>
    </source>
</evidence>
<dbReference type="GO" id="GO:0005886">
    <property type="term" value="C:plasma membrane"/>
    <property type="evidence" value="ECO:0007669"/>
    <property type="project" value="UniProtKB-SubCell"/>
</dbReference>
<dbReference type="Proteomes" id="UP000215137">
    <property type="component" value="Chromosome"/>
</dbReference>
<gene>
    <name evidence="17" type="ORF">CKF48_17825</name>
</gene>
<evidence type="ECO:0000256" key="5">
    <source>
        <dbReference type="ARBA" id="ARBA00012448"/>
    </source>
</evidence>
<comment type="catalytic activity">
    <reaction evidence="13">
        <text>Preferential cleavage: (Ac)2-L-Lys-D-Ala-|-D-Ala. Also transpeptidation of peptidyl-alanyl moieties that are N-acyl substituents of D-alanine.</text>
        <dbReference type="EC" id="3.4.16.4"/>
    </reaction>
</comment>
<evidence type="ECO:0000256" key="1">
    <source>
        <dbReference type="ARBA" id="ARBA00004167"/>
    </source>
</evidence>
<comment type="subcellular location">
    <subcellularLocation>
        <location evidence="2">Cell membrane</location>
    </subcellularLocation>
    <subcellularLocation>
        <location evidence="1">Membrane</location>
        <topology evidence="1">Single-pass membrane protein</topology>
    </subcellularLocation>
</comment>
<evidence type="ECO:0000259" key="15">
    <source>
        <dbReference type="Pfam" id="PF00905"/>
    </source>
</evidence>
<dbReference type="KEGG" id="bko:CKF48_17825"/>
<keyword evidence="8" id="KW-0133">Cell shape</keyword>
<dbReference type="GO" id="GO:0009002">
    <property type="term" value="F:serine-type D-Ala-D-Ala carboxypeptidase activity"/>
    <property type="evidence" value="ECO:0007669"/>
    <property type="project" value="UniProtKB-EC"/>
</dbReference>
<keyword evidence="10" id="KW-1133">Transmembrane helix</keyword>
<dbReference type="Pfam" id="PF00905">
    <property type="entry name" value="Transpeptidase"/>
    <property type="match status" value="1"/>
</dbReference>
<comment type="similarity">
    <text evidence="4">Belongs to the transpeptidase family.</text>
</comment>
<name>A0A248TPD2_9BACI</name>
<evidence type="ECO:0000256" key="8">
    <source>
        <dbReference type="ARBA" id="ARBA00022960"/>
    </source>
</evidence>
<feature type="domain" description="Penicillin-binding protein dimerisation" evidence="16">
    <location>
        <begin position="43"/>
        <end position="284"/>
    </location>
</feature>
<dbReference type="RefSeq" id="WP_095373645.1">
    <property type="nucleotide sequence ID" value="NZ_CP022983.1"/>
</dbReference>
<dbReference type="SUPFAM" id="SSF56519">
    <property type="entry name" value="Penicillin binding protein dimerisation domain"/>
    <property type="match status" value="1"/>
</dbReference>
<keyword evidence="11" id="KW-0472">Membrane</keyword>
<dbReference type="InterPro" id="IPR012338">
    <property type="entry name" value="Beta-lactam/transpept-like"/>
</dbReference>
<keyword evidence="12" id="KW-0961">Cell wall biogenesis/degradation</keyword>
<dbReference type="PANTHER" id="PTHR30627">
    <property type="entry name" value="PEPTIDOGLYCAN D,D-TRANSPEPTIDASE"/>
    <property type="match status" value="1"/>
</dbReference>
<evidence type="ECO:0000256" key="14">
    <source>
        <dbReference type="SAM" id="MobiDB-lite"/>
    </source>
</evidence>
<protein>
    <recommendedName>
        <fullName evidence="5">serine-type D-Ala-D-Ala carboxypeptidase</fullName>
        <ecNumber evidence="5">3.4.16.4</ecNumber>
    </recommendedName>
</protein>
<dbReference type="SUPFAM" id="SSF56601">
    <property type="entry name" value="beta-lactamase/transpeptidase-like"/>
    <property type="match status" value="1"/>
</dbReference>
<dbReference type="GO" id="GO:0071555">
    <property type="term" value="P:cell wall organization"/>
    <property type="evidence" value="ECO:0007669"/>
    <property type="project" value="UniProtKB-KW"/>
</dbReference>
<keyword evidence="6" id="KW-1003">Cell membrane</keyword>
<dbReference type="GO" id="GO:0009252">
    <property type="term" value="P:peptidoglycan biosynthetic process"/>
    <property type="evidence" value="ECO:0007669"/>
    <property type="project" value="UniProtKB-UniPathway"/>
</dbReference>
<dbReference type="GO" id="GO:0008360">
    <property type="term" value="P:regulation of cell shape"/>
    <property type="evidence" value="ECO:0007669"/>
    <property type="project" value="UniProtKB-KW"/>
</dbReference>
<evidence type="ECO:0000256" key="6">
    <source>
        <dbReference type="ARBA" id="ARBA00022475"/>
    </source>
</evidence>
<dbReference type="GO" id="GO:0008658">
    <property type="term" value="F:penicillin binding"/>
    <property type="evidence" value="ECO:0007669"/>
    <property type="project" value="InterPro"/>
</dbReference>
<dbReference type="EC" id="3.4.16.4" evidence="5"/>
<dbReference type="Gene3D" id="1.10.10.1230">
    <property type="entry name" value="Penicillin-binding protein, N-terminal non-catalytic domain, head sub-domain"/>
    <property type="match status" value="1"/>
</dbReference>
<evidence type="ECO:0000256" key="4">
    <source>
        <dbReference type="ARBA" id="ARBA00007171"/>
    </source>
</evidence>
<dbReference type="GO" id="GO:0071972">
    <property type="term" value="F:peptidoglycan L,D-transpeptidase activity"/>
    <property type="evidence" value="ECO:0007669"/>
    <property type="project" value="TreeGrafter"/>
</dbReference>
<sequence>MLFLIVFVLFSVLIFRLGFVQIVYGDDYKREIERTEEITVNNPVPRGKMFDSTGKIIVDNIPQNAITYTNNGASQEEMLDTAEKLAELIEKDTEKVTERDEKDYWIMINPDRADEKVTEKEKQNIREDEEADYDKDVYQLTLDRITEEELDELTEDDLEVLAIYREFSSGYAFTPQVVKNDGVTAKEFALVSENLDYLPGVDTTTDWDRYYAFDNTLKSVLGSVSSSEEGIPKEMLDYYLARDYSRNDRVGKSYLEYQYEEVLHGQKAKVKNVTDKGGTILETVTISEGQRGKDLVLSVDMDLQLATEKIIEEELRAAKQTGGTSLLDRAYVVLMDPYSGEILTMAGRRLVKDEETGRTRMTDDALGNITTTYNAGSVVKGATILTGYKEGVIQPGTVINDQPLKIAGTPVKKSWKTFGPISDLYALRVSSNVYMFETAIRIGGGTYRYNKSLPLDPKGFDTIRESFAQFGLGVRTGIDLPNEQTGFKGMSQLPGFMLDLVIGQYDTYSNMQLVQYVSTIANGGNRMEPHVVKEIREPLLENEELGPIVEEISPKVLNKLDMDASWIERVKEGFRQVAQEQQGTALSFFGDKEYDPAGKTGTAEAFYDGPLRSNYDEPPEVMNISYVGYAPSDNPEVAIAVMVPWAYEGGSGHKANMIIAERVMDEYFELKEERAKEESKKPEDLTKQEVIDVNKEEDE</sequence>
<reference evidence="17 18" key="1">
    <citation type="submission" date="2017-08" db="EMBL/GenBank/DDBJ databases">
        <title>Complete Genome Sequence of Bacillus kochii Oregon-R-modENCODE STRAIN BDGP4, isolated from Drosophila melanogaster gut.</title>
        <authorList>
            <person name="Wan K.H."/>
            <person name="Yu C."/>
            <person name="Park S."/>
            <person name="Hammonds A.S."/>
            <person name="Booth B.W."/>
            <person name="Celniker S.E."/>
        </authorList>
    </citation>
    <scope>NUCLEOTIDE SEQUENCE [LARGE SCALE GENOMIC DNA]</scope>
    <source>
        <strain evidence="17 18">BDGP4</strain>
    </source>
</reference>
<keyword evidence="18" id="KW-1185">Reference proteome</keyword>
<keyword evidence="9" id="KW-0573">Peptidoglycan synthesis</keyword>
<organism evidence="17 18">
    <name type="scientific">Cytobacillus kochii</name>
    <dbReference type="NCBI Taxonomy" id="859143"/>
    <lineage>
        <taxon>Bacteria</taxon>
        <taxon>Bacillati</taxon>
        <taxon>Bacillota</taxon>
        <taxon>Bacilli</taxon>
        <taxon>Bacillales</taxon>
        <taxon>Bacillaceae</taxon>
        <taxon>Cytobacillus</taxon>
    </lineage>
</organism>
<evidence type="ECO:0000256" key="2">
    <source>
        <dbReference type="ARBA" id="ARBA00004236"/>
    </source>
</evidence>
<evidence type="ECO:0000256" key="3">
    <source>
        <dbReference type="ARBA" id="ARBA00004752"/>
    </source>
</evidence>
<evidence type="ECO:0000256" key="11">
    <source>
        <dbReference type="ARBA" id="ARBA00023136"/>
    </source>
</evidence>
<dbReference type="Gene3D" id="3.40.710.10">
    <property type="entry name" value="DD-peptidase/beta-lactamase superfamily"/>
    <property type="match status" value="1"/>
</dbReference>
<dbReference type="EMBL" id="CP022983">
    <property type="protein sequence ID" value="ASV70083.1"/>
    <property type="molecule type" value="Genomic_DNA"/>
</dbReference>
<proteinExistence type="inferred from homology"/>
<keyword evidence="7" id="KW-0812">Transmembrane</keyword>
<accession>A0A248TPD2</accession>
<dbReference type="AlphaFoldDB" id="A0A248TPD2"/>
<feature type="region of interest" description="Disordered" evidence="14">
    <location>
        <begin position="672"/>
        <end position="699"/>
    </location>
</feature>
<dbReference type="UniPathway" id="UPA00219"/>
<dbReference type="InterPro" id="IPR001460">
    <property type="entry name" value="PCN-bd_Tpept"/>
</dbReference>
<dbReference type="PANTHER" id="PTHR30627:SF2">
    <property type="entry name" value="PEPTIDOGLYCAN D,D-TRANSPEPTIDASE MRDA"/>
    <property type="match status" value="1"/>
</dbReference>
<dbReference type="InterPro" id="IPR050515">
    <property type="entry name" value="Beta-lactam/transpept"/>
</dbReference>
<evidence type="ECO:0000256" key="13">
    <source>
        <dbReference type="ARBA" id="ARBA00034000"/>
    </source>
</evidence>
<evidence type="ECO:0000256" key="12">
    <source>
        <dbReference type="ARBA" id="ARBA00023316"/>
    </source>
</evidence>
<feature type="domain" description="Penicillin-binding protein transpeptidase" evidence="15">
    <location>
        <begin position="331"/>
        <end position="664"/>
    </location>
</feature>
<evidence type="ECO:0000256" key="9">
    <source>
        <dbReference type="ARBA" id="ARBA00022984"/>
    </source>
</evidence>
<evidence type="ECO:0000256" key="7">
    <source>
        <dbReference type="ARBA" id="ARBA00022692"/>
    </source>
</evidence>
<comment type="pathway">
    <text evidence="3">Cell wall biogenesis; peptidoglycan biosynthesis.</text>
</comment>
<dbReference type="InterPro" id="IPR036138">
    <property type="entry name" value="PBP_dimer_sf"/>
</dbReference>
<dbReference type="Gene3D" id="3.90.1310.10">
    <property type="entry name" value="Penicillin-binding protein 2a (Domain 2)"/>
    <property type="match status" value="1"/>
</dbReference>
<dbReference type="OrthoDB" id="9770103at2"/>